<name>A0ABS4G4K7_9CLOT</name>
<accession>A0ABS4G4K7</accession>
<evidence type="ECO:0000256" key="3">
    <source>
        <dbReference type="ARBA" id="ARBA00022475"/>
    </source>
</evidence>
<proteinExistence type="inferred from homology"/>
<dbReference type="Pfam" id="PF05552">
    <property type="entry name" value="MS_channel_1st_1"/>
    <property type="match status" value="1"/>
</dbReference>
<evidence type="ECO:0000256" key="5">
    <source>
        <dbReference type="ARBA" id="ARBA00022989"/>
    </source>
</evidence>
<dbReference type="InterPro" id="IPR006685">
    <property type="entry name" value="MscS_channel_2nd"/>
</dbReference>
<keyword evidence="5 7" id="KW-1133">Transmembrane helix</keyword>
<keyword evidence="4 7" id="KW-0812">Transmembrane</keyword>
<dbReference type="InterPro" id="IPR049278">
    <property type="entry name" value="MS_channel_C"/>
</dbReference>
<comment type="caution">
    <text evidence="10">The sequence shown here is derived from an EMBL/GenBank/DDBJ whole genome shotgun (WGS) entry which is preliminary data.</text>
</comment>
<sequence length="278" mass="31132">MEKLNEFVFDYGMKIFAAALVLIIGSYIVRLVMRMVEKALSKSTIDISLHTFIKTVARLFMQIIVLLTAAGVLDIPSTTFITILGSAGLAIGLALKDSLGNFAGGILLLSFRPFRVGDYIESDGVGGTVKDIHILYTHLNTPDNRRVMIPNGILANAKITNYSTEDRRRLELIFGVAYGSDIEKVKSAINEVIASNPMVIMDPEPIVRMQAHRESAVEITVKVWCLREDYWNLHYDMHEQVKASFDRNGISIPYPTRSIRVVKDTEETAPLQKTFPIR</sequence>
<keyword evidence="11" id="KW-1185">Reference proteome</keyword>
<comment type="similarity">
    <text evidence="2">Belongs to the MscS (TC 1.A.23) family.</text>
</comment>
<dbReference type="InterPro" id="IPR045275">
    <property type="entry name" value="MscS_archaea/bacteria_type"/>
</dbReference>
<evidence type="ECO:0000259" key="9">
    <source>
        <dbReference type="Pfam" id="PF21082"/>
    </source>
</evidence>
<evidence type="ECO:0000259" key="8">
    <source>
        <dbReference type="Pfam" id="PF00924"/>
    </source>
</evidence>
<dbReference type="InterPro" id="IPR010920">
    <property type="entry name" value="LSM_dom_sf"/>
</dbReference>
<dbReference type="Pfam" id="PF21082">
    <property type="entry name" value="MS_channel_3rd"/>
    <property type="match status" value="1"/>
</dbReference>
<dbReference type="Pfam" id="PF00924">
    <property type="entry name" value="MS_channel_2nd"/>
    <property type="match status" value="1"/>
</dbReference>
<evidence type="ECO:0000256" key="7">
    <source>
        <dbReference type="SAM" id="Phobius"/>
    </source>
</evidence>
<dbReference type="EMBL" id="JAGGKC010000015">
    <property type="protein sequence ID" value="MBP1919483.1"/>
    <property type="molecule type" value="Genomic_DNA"/>
</dbReference>
<dbReference type="PANTHER" id="PTHR30221:SF1">
    <property type="entry name" value="SMALL-CONDUCTANCE MECHANOSENSITIVE CHANNEL"/>
    <property type="match status" value="1"/>
</dbReference>
<dbReference type="SUPFAM" id="SSF50182">
    <property type="entry name" value="Sm-like ribonucleoproteins"/>
    <property type="match status" value="1"/>
</dbReference>
<dbReference type="PROSITE" id="PS01246">
    <property type="entry name" value="UPF0003"/>
    <property type="match status" value="1"/>
</dbReference>
<evidence type="ECO:0000256" key="1">
    <source>
        <dbReference type="ARBA" id="ARBA00004651"/>
    </source>
</evidence>
<dbReference type="InterPro" id="IPR011066">
    <property type="entry name" value="MscS_channel_C_sf"/>
</dbReference>
<dbReference type="Gene3D" id="3.30.70.100">
    <property type="match status" value="1"/>
</dbReference>
<dbReference type="SUPFAM" id="SSF82861">
    <property type="entry name" value="Mechanosensitive channel protein MscS (YggB), transmembrane region"/>
    <property type="match status" value="1"/>
</dbReference>
<dbReference type="PANTHER" id="PTHR30221">
    <property type="entry name" value="SMALL-CONDUCTANCE MECHANOSENSITIVE CHANNEL"/>
    <property type="match status" value="1"/>
</dbReference>
<keyword evidence="3" id="KW-1003">Cell membrane</keyword>
<dbReference type="RefSeq" id="WP_209459680.1">
    <property type="nucleotide sequence ID" value="NZ_JAGGKC010000015.1"/>
</dbReference>
<feature type="transmembrane region" description="Helical" evidence="7">
    <location>
        <begin position="12"/>
        <end position="32"/>
    </location>
</feature>
<evidence type="ECO:0000256" key="2">
    <source>
        <dbReference type="ARBA" id="ARBA00008017"/>
    </source>
</evidence>
<dbReference type="InterPro" id="IPR006686">
    <property type="entry name" value="MscS_channel_CS"/>
</dbReference>
<protein>
    <submittedName>
        <fullName evidence="10">Small conductance mechanosensitive channel</fullName>
    </submittedName>
</protein>
<dbReference type="Gene3D" id="2.30.30.60">
    <property type="match status" value="1"/>
</dbReference>
<feature type="domain" description="Mechanosensitive ion channel MscS" evidence="8">
    <location>
        <begin position="97"/>
        <end position="163"/>
    </location>
</feature>
<organism evidence="10 11">
    <name type="scientific">Youngiibacter multivorans</name>
    <dbReference type="NCBI Taxonomy" id="937251"/>
    <lineage>
        <taxon>Bacteria</taxon>
        <taxon>Bacillati</taxon>
        <taxon>Bacillota</taxon>
        <taxon>Clostridia</taxon>
        <taxon>Eubacteriales</taxon>
        <taxon>Clostridiaceae</taxon>
        <taxon>Youngiibacter</taxon>
    </lineage>
</organism>
<dbReference type="InterPro" id="IPR008910">
    <property type="entry name" value="MSC_TM_helix"/>
</dbReference>
<feature type="domain" description="Mechanosensitive ion channel MscS C-terminal" evidence="9">
    <location>
        <begin position="171"/>
        <end position="252"/>
    </location>
</feature>
<comment type="subcellular location">
    <subcellularLocation>
        <location evidence="1">Cell membrane</location>
        <topology evidence="1">Multi-pass membrane protein</topology>
    </subcellularLocation>
</comment>
<dbReference type="InterPro" id="IPR011014">
    <property type="entry name" value="MscS_channel_TM-2"/>
</dbReference>
<evidence type="ECO:0000256" key="6">
    <source>
        <dbReference type="ARBA" id="ARBA00023136"/>
    </source>
</evidence>
<dbReference type="Proteomes" id="UP001519271">
    <property type="component" value="Unassembled WGS sequence"/>
</dbReference>
<dbReference type="Gene3D" id="1.10.287.1260">
    <property type="match status" value="1"/>
</dbReference>
<dbReference type="InterPro" id="IPR023408">
    <property type="entry name" value="MscS_beta-dom_sf"/>
</dbReference>
<evidence type="ECO:0000256" key="4">
    <source>
        <dbReference type="ARBA" id="ARBA00022692"/>
    </source>
</evidence>
<evidence type="ECO:0000313" key="11">
    <source>
        <dbReference type="Proteomes" id="UP001519271"/>
    </source>
</evidence>
<reference evidence="10 11" key="1">
    <citation type="submission" date="2021-03" db="EMBL/GenBank/DDBJ databases">
        <title>Genomic Encyclopedia of Type Strains, Phase IV (KMG-IV): sequencing the most valuable type-strain genomes for metagenomic binning, comparative biology and taxonomic classification.</title>
        <authorList>
            <person name="Goeker M."/>
        </authorList>
    </citation>
    <scope>NUCLEOTIDE SEQUENCE [LARGE SCALE GENOMIC DNA]</scope>
    <source>
        <strain evidence="10 11">DSM 6139</strain>
    </source>
</reference>
<gene>
    <name evidence="10" type="ORF">J2Z34_001972</name>
</gene>
<dbReference type="SUPFAM" id="SSF82689">
    <property type="entry name" value="Mechanosensitive channel protein MscS (YggB), C-terminal domain"/>
    <property type="match status" value="1"/>
</dbReference>
<evidence type="ECO:0000313" key="10">
    <source>
        <dbReference type="EMBL" id="MBP1919483.1"/>
    </source>
</evidence>
<keyword evidence="6 7" id="KW-0472">Membrane</keyword>